<evidence type="ECO:0000256" key="1">
    <source>
        <dbReference type="PROSITE-ProRule" id="PRU00708"/>
    </source>
</evidence>
<sequence>MRRVPCQALVRFVLTPRPGASGSVRTFETDTPLPPPPPGSSADASSTQPPTQRAIPSWRNLDPTELDTSAYADRKPVQTLDRVVKSVYPLEVVWSCYETLRSGRHLKLLESTDFFRVAHRILNEAALQRHYQRGDPISYSNFPMHLERLSAYQRDILSQVCHDWIKTRKPLQLLAQRSESLSKSQRDTVRPWAQLIADCYAQLGDDTKALKILDQLSKKGIQPSLRVCNSLATLYHSQNAYDKFMLLMERLILYRMQSSLYIYRLGLSTFFKNNRYHEAERFFEYICLLEENPPSFVYISLFSTLAKAKQKASAYRILQLIEGRNLDLSLPEGNYLLRALAQLGAFEKLLQYYNSMCAAGFIPSIHTLDAMVVAYLRAERPDKARFLYDEVQRFQLIPDSYLLGNLLRMFAQLKDTAMTENLVHTVMTNATYADVNVYNNAIYALGHIDRCKEALSLVRQMIHQGPAPNVFTYSIAMEVGLLAPRPVLRELMELAQTSDLPWDEHMATALMKGHMCLGEVREAQQVFDRMVQSEIIPRISSFTVMIAGYSRHQHLDDALALIARLPDYNLQPTAAIYRHVVMGAILSRNYPMVQEMIGRMTRAGFIMGTTFYAKVISAFLNTDANELALATVQECLQRRITFDRNLYTACITTFFRTRQFDRAIQYMDQFVQDGHHIPAQLATGFLRSCAQPDDKQHIEHVQRALEQGQISRPDRLLYNAFIKAYRATEQPDKAFGVWDTICHQQLKPDHTTLICLFETCAYYPEYGSRIPNLLAEAQGMGLQLNSPSAASLIKTYCVLRDGVNATLLLAESTKAKILTPSRKLMMSVYIVTLIQKDAASRENMERWLSSYYTTLFPEMARLNQLPNEELESTLELLLTSVHKDDAEDVV</sequence>
<name>A0A9W8AXE0_9FUNG</name>
<dbReference type="Pfam" id="PF01535">
    <property type="entry name" value="PPR"/>
    <property type="match status" value="3"/>
</dbReference>
<keyword evidence="4" id="KW-1185">Reference proteome</keyword>
<dbReference type="PANTHER" id="PTHR47938:SF35">
    <property type="entry name" value="PENTATRICOPEPTIDE REPEAT-CONTAINING PROTEIN 4, MITOCHONDRIAL-RELATED"/>
    <property type="match status" value="1"/>
</dbReference>
<reference evidence="3" key="1">
    <citation type="submission" date="2022-07" db="EMBL/GenBank/DDBJ databases">
        <title>Phylogenomic reconstructions and comparative analyses of Kickxellomycotina fungi.</title>
        <authorList>
            <person name="Reynolds N.K."/>
            <person name="Stajich J.E."/>
            <person name="Barry K."/>
            <person name="Grigoriev I.V."/>
            <person name="Crous P."/>
            <person name="Smith M.E."/>
        </authorList>
    </citation>
    <scope>NUCLEOTIDE SEQUENCE</scope>
    <source>
        <strain evidence="3">RSA 567</strain>
    </source>
</reference>
<feature type="region of interest" description="Disordered" evidence="2">
    <location>
        <begin position="21"/>
        <end position="58"/>
    </location>
</feature>
<evidence type="ECO:0008006" key="5">
    <source>
        <dbReference type="Google" id="ProtNLM"/>
    </source>
</evidence>
<organism evidence="3 4">
    <name type="scientific">Dimargaris verticillata</name>
    <dbReference type="NCBI Taxonomy" id="2761393"/>
    <lineage>
        <taxon>Eukaryota</taxon>
        <taxon>Fungi</taxon>
        <taxon>Fungi incertae sedis</taxon>
        <taxon>Zoopagomycota</taxon>
        <taxon>Kickxellomycotina</taxon>
        <taxon>Dimargaritomycetes</taxon>
        <taxon>Dimargaritales</taxon>
        <taxon>Dimargaritaceae</taxon>
        <taxon>Dimargaris</taxon>
    </lineage>
</organism>
<dbReference type="PROSITE" id="PS51375">
    <property type="entry name" value="PPR"/>
    <property type="match status" value="4"/>
</dbReference>
<evidence type="ECO:0000256" key="2">
    <source>
        <dbReference type="SAM" id="MobiDB-lite"/>
    </source>
</evidence>
<evidence type="ECO:0000313" key="4">
    <source>
        <dbReference type="Proteomes" id="UP001151582"/>
    </source>
</evidence>
<dbReference type="GO" id="GO:0005739">
    <property type="term" value="C:mitochondrion"/>
    <property type="evidence" value="ECO:0007669"/>
    <property type="project" value="TreeGrafter"/>
</dbReference>
<feature type="repeat" description="PPR" evidence="1">
    <location>
        <begin position="364"/>
        <end position="398"/>
    </location>
</feature>
<protein>
    <recommendedName>
        <fullName evidence="5">Pentacotripeptide-repeat region of PRORP domain-containing protein</fullName>
    </recommendedName>
</protein>
<dbReference type="Gene3D" id="1.25.40.10">
    <property type="entry name" value="Tetratricopeptide repeat domain"/>
    <property type="match status" value="5"/>
</dbReference>
<comment type="caution">
    <text evidence="3">The sequence shown here is derived from an EMBL/GenBank/DDBJ whole genome shotgun (WGS) entry which is preliminary data.</text>
</comment>
<feature type="repeat" description="PPR" evidence="1">
    <location>
        <begin position="538"/>
        <end position="572"/>
    </location>
</feature>
<dbReference type="AlphaFoldDB" id="A0A9W8AXE0"/>
<dbReference type="OrthoDB" id="185373at2759"/>
<dbReference type="SUPFAM" id="SSF48452">
    <property type="entry name" value="TPR-like"/>
    <property type="match status" value="1"/>
</dbReference>
<gene>
    <name evidence="3" type="ORF">H4R34_005240</name>
</gene>
<feature type="repeat" description="PPR" evidence="1">
    <location>
        <begin position="503"/>
        <end position="537"/>
    </location>
</feature>
<accession>A0A9W8AXE0</accession>
<dbReference type="GO" id="GO:0140053">
    <property type="term" value="P:mitochondrial gene expression"/>
    <property type="evidence" value="ECO:0007669"/>
    <property type="project" value="TreeGrafter"/>
</dbReference>
<feature type="repeat" description="PPR" evidence="1">
    <location>
        <begin position="434"/>
        <end position="468"/>
    </location>
</feature>
<proteinExistence type="predicted"/>
<dbReference type="InterPro" id="IPR011990">
    <property type="entry name" value="TPR-like_helical_dom_sf"/>
</dbReference>
<evidence type="ECO:0000313" key="3">
    <source>
        <dbReference type="EMBL" id="KAJ1972941.1"/>
    </source>
</evidence>
<dbReference type="InterPro" id="IPR002885">
    <property type="entry name" value="PPR_rpt"/>
</dbReference>
<dbReference type="Proteomes" id="UP001151582">
    <property type="component" value="Unassembled WGS sequence"/>
</dbReference>
<feature type="compositionally biased region" description="Polar residues" evidence="2">
    <location>
        <begin position="42"/>
        <end position="51"/>
    </location>
</feature>
<dbReference type="PANTHER" id="PTHR47938">
    <property type="entry name" value="RESPIRATORY COMPLEX I CHAPERONE (CIA84), PUTATIVE (AFU_ORTHOLOGUE AFUA_2G06020)-RELATED"/>
    <property type="match status" value="1"/>
</dbReference>
<dbReference type="GO" id="GO:0003729">
    <property type="term" value="F:mRNA binding"/>
    <property type="evidence" value="ECO:0007669"/>
    <property type="project" value="TreeGrafter"/>
</dbReference>
<dbReference type="EMBL" id="JANBQB010000929">
    <property type="protein sequence ID" value="KAJ1972941.1"/>
    <property type="molecule type" value="Genomic_DNA"/>
</dbReference>